<evidence type="ECO:0000313" key="2">
    <source>
        <dbReference type="EMBL" id="ADU31237.1"/>
    </source>
</evidence>
<dbReference type="EMBL" id="CP002394">
    <property type="protein sequence ID" value="ADU31237.1"/>
    <property type="molecule type" value="Genomic_DNA"/>
</dbReference>
<evidence type="ECO:0000313" key="3">
    <source>
        <dbReference type="Proteomes" id="UP000001401"/>
    </source>
</evidence>
<dbReference type="RefSeq" id="WP_013489568.1">
    <property type="nucleotide sequence ID" value="NC_014829.1"/>
</dbReference>
<accession>E6TY24</accession>
<dbReference type="AlphaFoldDB" id="E6TY24"/>
<keyword evidence="1" id="KW-0812">Transmembrane</keyword>
<dbReference type="InterPro" id="IPR024419">
    <property type="entry name" value="YvrJ"/>
</dbReference>
<proteinExistence type="predicted"/>
<dbReference type="Proteomes" id="UP000001401">
    <property type="component" value="Chromosome"/>
</dbReference>
<protein>
    <recommendedName>
        <fullName evidence="4">YvrJ family protein</fullName>
    </recommendedName>
</protein>
<dbReference type="HOGENOM" id="CLU_2696772_0_0_9"/>
<dbReference type="Pfam" id="PF12841">
    <property type="entry name" value="YvrJ"/>
    <property type="match status" value="1"/>
</dbReference>
<gene>
    <name evidence="2" type="ordered locus">Bcell_2987</name>
</gene>
<dbReference type="KEGG" id="bco:Bcell_2987"/>
<keyword evidence="3" id="KW-1185">Reference proteome</keyword>
<organism evidence="2 3">
    <name type="scientific">Evansella cellulosilytica (strain ATCC 21833 / DSM 2522 / FERM P-1141 / JCM 9156 / N-4)</name>
    <name type="common">Bacillus cellulosilyticus</name>
    <dbReference type="NCBI Taxonomy" id="649639"/>
    <lineage>
        <taxon>Bacteria</taxon>
        <taxon>Bacillati</taxon>
        <taxon>Bacillota</taxon>
        <taxon>Bacilli</taxon>
        <taxon>Bacillales</taxon>
        <taxon>Bacillaceae</taxon>
        <taxon>Evansella</taxon>
    </lineage>
</organism>
<keyword evidence="1" id="KW-1133">Transmembrane helix</keyword>
<dbReference type="STRING" id="649639.Bcell_2987"/>
<sequence length="73" mass="8564">MDMWLSMLNEYGFPIIITFYLLHRIEKKLDKLNDSVLQLGNVRIGHNQYHHGTVHEKELGALQNSKTKTKQID</sequence>
<dbReference type="OrthoDB" id="2662123at2"/>
<name>E6TY24_EVAC2</name>
<feature type="transmembrane region" description="Helical" evidence="1">
    <location>
        <begin position="6"/>
        <end position="22"/>
    </location>
</feature>
<evidence type="ECO:0000256" key="1">
    <source>
        <dbReference type="SAM" id="Phobius"/>
    </source>
</evidence>
<evidence type="ECO:0008006" key="4">
    <source>
        <dbReference type="Google" id="ProtNLM"/>
    </source>
</evidence>
<reference evidence="2" key="1">
    <citation type="submission" date="2010-12" db="EMBL/GenBank/DDBJ databases">
        <title>Complete sequence of Bacillus cellulosilyticus DSM 2522.</title>
        <authorList>
            <consortium name="US DOE Joint Genome Institute"/>
            <person name="Lucas S."/>
            <person name="Copeland A."/>
            <person name="Lapidus A."/>
            <person name="Cheng J.-F."/>
            <person name="Bruce D."/>
            <person name="Goodwin L."/>
            <person name="Pitluck S."/>
            <person name="Chertkov O."/>
            <person name="Detter J.C."/>
            <person name="Han C."/>
            <person name="Tapia R."/>
            <person name="Land M."/>
            <person name="Hauser L."/>
            <person name="Jeffries C."/>
            <person name="Kyrpides N."/>
            <person name="Ivanova N."/>
            <person name="Mikhailova N."/>
            <person name="Brumm P."/>
            <person name="Mead D."/>
            <person name="Woyke T."/>
        </authorList>
    </citation>
    <scope>NUCLEOTIDE SEQUENCE [LARGE SCALE GENOMIC DNA]</scope>
    <source>
        <strain evidence="2">DSM 2522</strain>
    </source>
</reference>
<keyword evidence="1" id="KW-0472">Membrane</keyword>